<reference evidence="2 3" key="1">
    <citation type="journal article" date="2015" name="Genome Announc.">
        <title>Expanding the biotechnology potential of lactobacilli through comparative genomics of 213 strains and associated genera.</title>
        <authorList>
            <person name="Sun Z."/>
            <person name="Harris H.M."/>
            <person name="McCann A."/>
            <person name="Guo C."/>
            <person name="Argimon S."/>
            <person name="Zhang W."/>
            <person name="Yang X."/>
            <person name="Jeffery I.B."/>
            <person name="Cooney J.C."/>
            <person name="Kagawa T.F."/>
            <person name="Liu W."/>
            <person name="Song Y."/>
            <person name="Salvetti E."/>
            <person name="Wrobel A."/>
            <person name="Rasinkangas P."/>
            <person name="Parkhill J."/>
            <person name="Rea M.C."/>
            <person name="O'Sullivan O."/>
            <person name="Ritari J."/>
            <person name="Douillard F.P."/>
            <person name="Paul Ross R."/>
            <person name="Yang R."/>
            <person name="Briner A.E."/>
            <person name="Felis G.E."/>
            <person name="de Vos W.M."/>
            <person name="Barrangou R."/>
            <person name="Klaenhammer T.R."/>
            <person name="Caufield P.W."/>
            <person name="Cui Y."/>
            <person name="Zhang H."/>
            <person name="O'Toole P.W."/>
        </authorList>
    </citation>
    <scope>NUCLEOTIDE SEQUENCE [LARGE SCALE GENOMIC DNA]</scope>
    <source>
        <strain evidence="2 3">DSM 16230</strain>
    </source>
</reference>
<comment type="caution">
    <text evidence="2">The sequence shown here is derived from an EMBL/GenBank/DDBJ whole genome shotgun (WGS) entry which is preliminary data.</text>
</comment>
<accession>A0A0R1UUT1</accession>
<dbReference type="Proteomes" id="UP000051166">
    <property type="component" value="Unassembled WGS sequence"/>
</dbReference>
<keyword evidence="1" id="KW-0812">Transmembrane</keyword>
<feature type="transmembrane region" description="Helical" evidence="1">
    <location>
        <begin position="57"/>
        <end position="74"/>
    </location>
</feature>
<dbReference type="OrthoDB" id="2249484at2"/>
<dbReference type="RefSeq" id="WP_056961723.1">
    <property type="nucleotide sequence ID" value="NZ_AZFQ01000054.1"/>
</dbReference>
<keyword evidence="1" id="KW-1133">Transmembrane helix</keyword>
<dbReference type="STRING" id="1423801.FD50_GL001865"/>
<feature type="transmembrane region" description="Helical" evidence="1">
    <location>
        <begin position="21"/>
        <end position="42"/>
    </location>
</feature>
<evidence type="ECO:0000256" key="1">
    <source>
        <dbReference type="SAM" id="Phobius"/>
    </source>
</evidence>
<feature type="transmembrane region" description="Helical" evidence="1">
    <location>
        <begin position="139"/>
        <end position="165"/>
    </location>
</feature>
<name>A0A0R1UUT1_9LACO</name>
<sequence>MLTAKERSVTIYLFKRALVQLLYIIFWMIVGFVLVPAAISLINSNPLDLKGLLRNTHVGQMLFFLISLLALFGYRDFKLLNQNGISRKTYWKARLLAYFGISTLGQIVGILFTLLVPFQDSWNRSSIYMEMYGKFFANPLLNILAALAFIILAAYVVALGGIFVGSIFTLFTRKQRVLIFVALATLNVVGVSFIASSASQDSFTGLARSILKLIYFLVGDASRNATLGSFDPTVPFIVILLAGIVFCYGSRIVIAHFKLKSE</sequence>
<evidence type="ECO:0000313" key="3">
    <source>
        <dbReference type="Proteomes" id="UP000051166"/>
    </source>
</evidence>
<dbReference type="PATRIC" id="fig|1423801.4.peg.1907"/>
<proteinExistence type="predicted"/>
<dbReference type="AlphaFoldDB" id="A0A0R1UUT1"/>
<dbReference type="GeneID" id="98309097"/>
<organism evidence="2 3">
    <name type="scientific">Liquorilactobacillus satsumensis DSM 16230 = JCM 12392</name>
    <dbReference type="NCBI Taxonomy" id="1423801"/>
    <lineage>
        <taxon>Bacteria</taxon>
        <taxon>Bacillati</taxon>
        <taxon>Bacillota</taxon>
        <taxon>Bacilli</taxon>
        <taxon>Lactobacillales</taxon>
        <taxon>Lactobacillaceae</taxon>
        <taxon>Liquorilactobacillus</taxon>
    </lineage>
</organism>
<dbReference type="EMBL" id="AZFQ01000054">
    <property type="protein sequence ID" value="KRL96924.1"/>
    <property type="molecule type" value="Genomic_DNA"/>
</dbReference>
<feature type="transmembrane region" description="Helical" evidence="1">
    <location>
        <begin position="177"/>
        <end position="198"/>
    </location>
</feature>
<protein>
    <submittedName>
        <fullName evidence="2">ABC transporter, permease</fullName>
    </submittedName>
</protein>
<evidence type="ECO:0000313" key="2">
    <source>
        <dbReference type="EMBL" id="KRL96924.1"/>
    </source>
</evidence>
<feature type="transmembrane region" description="Helical" evidence="1">
    <location>
        <begin position="95"/>
        <end position="119"/>
    </location>
</feature>
<keyword evidence="3" id="KW-1185">Reference proteome</keyword>
<gene>
    <name evidence="2" type="ORF">FD50_GL001865</name>
</gene>
<keyword evidence="1" id="KW-0472">Membrane</keyword>
<feature type="transmembrane region" description="Helical" evidence="1">
    <location>
        <begin position="234"/>
        <end position="254"/>
    </location>
</feature>